<organism evidence="2 3">
    <name type="scientific">Hanseniaspora valbyensis NRRL Y-1626</name>
    <dbReference type="NCBI Taxonomy" id="766949"/>
    <lineage>
        <taxon>Eukaryota</taxon>
        <taxon>Fungi</taxon>
        <taxon>Dikarya</taxon>
        <taxon>Ascomycota</taxon>
        <taxon>Saccharomycotina</taxon>
        <taxon>Saccharomycetes</taxon>
        <taxon>Saccharomycodales</taxon>
        <taxon>Saccharomycodaceae</taxon>
        <taxon>Hanseniaspora</taxon>
    </lineage>
</organism>
<dbReference type="OrthoDB" id="4084022at2759"/>
<feature type="compositionally biased region" description="Basic and acidic residues" evidence="1">
    <location>
        <begin position="113"/>
        <end position="123"/>
    </location>
</feature>
<dbReference type="AlphaFoldDB" id="A0A1B7TA59"/>
<protein>
    <submittedName>
        <fullName evidence="2">Uncharacterized protein</fullName>
    </submittedName>
</protein>
<evidence type="ECO:0000313" key="2">
    <source>
        <dbReference type="EMBL" id="OBA25593.1"/>
    </source>
</evidence>
<feature type="region of interest" description="Disordered" evidence="1">
    <location>
        <begin position="99"/>
        <end position="178"/>
    </location>
</feature>
<comment type="caution">
    <text evidence="2">The sequence shown here is derived from an EMBL/GenBank/DDBJ whole genome shotgun (WGS) entry which is preliminary data.</text>
</comment>
<name>A0A1B7TA59_9ASCO</name>
<gene>
    <name evidence="2" type="ORF">HANVADRAFT_53818</name>
</gene>
<dbReference type="Proteomes" id="UP000092321">
    <property type="component" value="Unassembled WGS sequence"/>
</dbReference>
<accession>A0A1B7TA59</accession>
<sequence>MPAATGKPVVGKMSSRVLNMKFMQRGTNKPTENTKQNIEESEKDEESQKPLVRDESEWKFNSNNKINSLKALKNKSLKKRVCKGPSTISQTILNERYINNDNEENNIGRKNFGKKDELDKKMDDMDDTNALEESSKEKDLSILFKESNELNKKIKKRKREDDSDNNDNIKNKKYKSQQ</sequence>
<evidence type="ECO:0000313" key="3">
    <source>
        <dbReference type="Proteomes" id="UP000092321"/>
    </source>
</evidence>
<evidence type="ECO:0000256" key="1">
    <source>
        <dbReference type="SAM" id="MobiDB-lite"/>
    </source>
</evidence>
<feature type="compositionally biased region" description="Polar residues" evidence="1">
    <location>
        <begin position="25"/>
        <end position="36"/>
    </location>
</feature>
<reference evidence="3" key="1">
    <citation type="journal article" date="2016" name="Proc. Natl. Acad. Sci. U.S.A.">
        <title>Comparative genomics of biotechnologically important yeasts.</title>
        <authorList>
            <person name="Riley R."/>
            <person name="Haridas S."/>
            <person name="Wolfe K.H."/>
            <person name="Lopes M.R."/>
            <person name="Hittinger C.T."/>
            <person name="Goeker M."/>
            <person name="Salamov A.A."/>
            <person name="Wisecaver J.H."/>
            <person name="Long T.M."/>
            <person name="Calvey C.H."/>
            <person name="Aerts A.L."/>
            <person name="Barry K.W."/>
            <person name="Choi C."/>
            <person name="Clum A."/>
            <person name="Coughlan A.Y."/>
            <person name="Deshpande S."/>
            <person name="Douglass A.P."/>
            <person name="Hanson S.J."/>
            <person name="Klenk H.-P."/>
            <person name="LaButti K.M."/>
            <person name="Lapidus A."/>
            <person name="Lindquist E.A."/>
            <person name="Lipzen A.M."/>
            <person name="Meier-Kolthoff J.P."/>
            <person name="Ohm R.A."/>
            <person name="Otillar R.P."/>
            <person name="Pangilinan J.L."/>
            <person name="Peng Y."/>
            <person name="Rokas A."/>
            <person name="Rosa C.A."/>
            <person name="Scheuner C."/>
            <person name="Sibirny A.A."/>
            <person name="Slot J.C."/>
            <person name="Stielow J.B."/>
            <person name="Sun H."/>
            <person name="Kurtzman C.P."/>
            <person name="Blackwell M."/>
            <person name="Grigoriev I.V."/>
            <person name="Jeffries T.W."/>
        </authorList>
    </citation>
    <scope>NUCLEOTIDE SEQUENCE [LARGE SCALE GENOMIC DNA]</scope>
    <source>
        <strain evidence="3">NRRL Y-1626</strain>
    </source>
</reference>
<proteinExistence type="predicted"/>
<keyword evidence="3" id="KW-1185">Reference proteome</keyword>
<feature type="compositionally biased region" description="Basic and acidic residues" evidence="1">
    <location>
        <begin position="46"/>
        <end position="58"/>
    </location>
</feature>
<feature type="region of interest" description="Disordered" evidence="1">
    <location>
        <begin position="22"/>
        <end position="58"/>
    </location>
</feature>
<feature type="compositionally biased region" description="Basic and acidic residues" evidence="1">
    <location>
        <begin position="133"/>
        <end position="152"/>
    </location>
</feature>
<dbReference type="EMBL" id="LXPE01000067">
    <property type="protein sequence ID" value="OBA25593.1"/>
    <property type="molecule type" value="Genomic_DNA"/>
</dbReference>